<gene>
    <name evidence="3" type="ORF">GNLVRS02_ARAD1B13508g</name>
</gene>
<dbReference type="PhylomeDB" id="A0A060TB75"/>
<evidence type="ECO:0000259" key="2">
    <source>
        <dbReference type="PROSITE" id="PS51212"/>
    </source>
</evidence>
<reference evidence="3" key="1">
    <citation type="submission" date="2014-02" db="EMBL/GenBank/DDBJ databases">
        <authorList>
            <person name="Genoscope - CEA"/>
        </authorList>
    </citation>
    <scope>NUCLEOTIDE SEQUENCE</scope>
    <source>
        <strain evidence="3">LS3</strain>
    </source>
</reference>
<proteinExistence type="predicted"/>
<feature type="signal peptide" evidence="1">
    <location>
        <begin position="1"/>
        <end position="20"/>
    </location>
</feature>
<dbReference type="PROSITE" id="PS51212">
    <property type="entry name" value="WSC"/>
    <property type="match status" value="1"/>
</dbReference>
<dbReference type="AlphaFoldDB" id="A0A060TB75"/>
<dbReference type="EMBL" id="HG937692">
    <property type="protein sequence ID" value="CDP36461.1"/>
    <property type="molecule type" value="Genomic_DNA"/>
</dbReference>
<dbReference type="SMART" id="SM00321">
    <property type="entry name" value="WSC"/>
    <property type="match status" value="1"/>
</dbReference>
<dbReference type="InterPro" id="IPR002889">
    <property type="entry name" value="WSC_carb-bd"/>
</dbReference>
<accession>A0A060TB75</accession>
<keyword evidence="1" id="KW-0732">Signal</keyword>
<organism evidence="3">
    <name type="scientific">Blastobotrys adeninivorans</name>
    <name type="common">Yeast</name>
    <name type="synonym">Arxula adeninivorans</name>
    <dbReference type="NCBI Taxonomy" id="409370"/>
    <lineage>
        <taxon>Eukaryota</taxon>
        <taxon>Fungi</taxon>
        <taxon>Dikarya</taxon>
        <taxon>Ascomycota</taxon>
        <taxon>Saccharomycotina</taxon>
        <taxon>Dipodascomycetes</taxon>
        <taxon>Dipodascales</taxon>
        <taxon>Trichomonascaceae</taxon>
        <taxon>Blastobotrys</taxon>
    </lineage>
</organism>
<feature type="chain" id="PRO_5001587795" evidence="1">
    <location>
        <begin position="21"/>
        <end position="115"/>
    </location>
</feature>
<evidence type="ECO:0000256" key="1">
    <source>
        <dbReference type="SAM" id="SignalP"/>
    </source>
</evidence>
<sequence>MFSKSRLLALLSALTVIANSQENEISSVLCSSENTGTDHGVHITTLPTINQCQKLCEGYTFAIIQSLGCWCSNDRPSTTTDNSQCSDVCLSPSGPIPCGNVDQGLYTYLLIPSPY</sequence>
<protein>
    <submittedName>
        <fullName evidence="3">ARAD1B13508p</fullName>
    </submittedName>
</protein>
<reference evidence="3" key="2">
    <citation type="submission" date="2014-06" db="EMBL/GenBank/DDBJ databases">
        <title>The complete genome of Blastobotrys (Arxula) adeninivorans LS3 - a yeast of biotechnological interest.</title>
        <authorList>
            <person name="Kunze G."/>
            <person name="Gaillardin C."/>
            <person name="Czernicka M."/>
            <person name="Durrens P."/>
            <person name="Martin T."/>
            <person name="Boer E."/>
            <person name="Gabaldon T."/>
            <person name="Cruz J."/>
            <person name="Talla E."/>
            <person name="Marck C."/>
            <person name="Goffeau A."/>
            <person name="Barbe V."/>
            <person name="Baret P."/>
            <person name="Baronian K."/>
            <person name="Beier S."/>
            <person name="Bleykasten C."/>
            <person name="Bode R."/>
            <person name="Casaregola S."/>
            <person name="Despons L."/>
            <person name="Fairhead C."/>
            <person name="Giersberg M."/>
            <person name="Gierski P."/>
            <person name="Hahnel U."/>
            <person name="Hartmann A."/>
            <person name="Jankowska D."/>
            <person name="Jubin C."/>
            <person name="Jung P."/>
            <person name="Lafontaine I."/>
            <person name="Leh-Louis V."/>
            <person name="Lemaire M."/>
            <person name="Marcet-Houben M."/>
            <person name="Mascher M."/>
            <person name="Morel G."/>
            <person name="Richard G.-F."/>
            <person name="Riechen J."/>
            <person name="Sacerdot C."/>
            <person name="Sarkar A."/>
            <person name="Savel G."/>
            <person name="Schacherer J."/>
            <person name="Sherman D."/>
            <person name="Straub M.-L."/>
            <person name="Stein N."/>
            <person name="Thierry A."/>
            <person name="Trautwein-Schult A."/>
            <person name="Westhof E."/>
            <person name="Worch S."/>
            <person name="Dujon B."/>
            <person name="Souciet J.-L."/>
            <person name="Wincker P."/>
            <person name="Scholz U."/>
            <person name="Neuveglise N."/>
        </authorList>
    </citation>
    <scope>NUCLEOTIDE SEQUENCE</scope>
    <source>
        <strain evidence="3">LS3</strain>
    </source>
</reference>
<evidence type="ECO:0000313" key="3">
    <source>
        <dbReference type="EMBL" id="CDP36461.1"/>
    </source>
</evidence>
<name>A0A060TB75_BLAAD</name>
<feature type="domain" description="WSC" evidence="2">
    <location>
        <begin position="24"/>
        <end position="111"/>
    </location>
</feature>